<dbReference type="AlphaFoldDB" id="A0A162CBC9"/>
<protein>
    <submittedName>
        <fullName evidence="2">Uncharacterized protein</fullName>
    </submittedName>
</protein>
<accession>A0A162CBC9</accession>
<evidence type="ECO:0000313" key="2">
    <source>
        <dbReference type="EMBL" id="AKD43568.1"/>
    </source>
</evidence>
<organism evidence="2">
    <name type="scientific">Vibrio parahaemolyticus</name>
    <dbReference type="NCBI Taxonomy" id="670"/>
    <lineage>
        <taxon>Bacteria</taxon>
        <taxon>Pseudomonadati</taxon>
        <taxon>Pseudomonadota</taxon>
        <taxon>Gammaproteobacteria</taxon>
        <taxon>Vibrionales</taxon>
        <taxon>Vibrionaceae</taxon>
        <taxon>Vibrio</taxon>
    </lineage>
</organism>
<keyword evidence="1" id="KW-1133">Transmembrane helix</keyword>
<keyword evidence="1" id="KW-0472">Membrane</keyword>
<feature type="transmembrane region" description="Helical" evidence="1">
    <location>
        <begin position="36"/>
        <end position="54"/>
    </location>
</feature>
<keyword evidence="1" id="KW-0812">Transmembrane</keyword>
<feature type="transmembrane region" description="Helical" evidence="1">
    <location>
        <begin position="97"/>
        <end position="114"/>
    </location>
</feature>
<dbReference type="EMBL" id="KP791968">
    <property type="protein sequence ID" value="AKD43568.1"/>
    <property type="molecule type" value="Genomic_DNA"/>
</dbReference>
<keyword evidence="2" id="KW-0614">Plasmid</keyword>
<feature type="transmembrane region" description="Helical" evidence="1">
    <location>
        <begin position="12"/>
        <end position="29"/>
    </location>
</feature>
<feature type="transmembrane region" description="Helical" evidence="1">
    <location>
        <begin position="134"/>
        <end position="155"/>
    </location>
</feature>
<name>A0A162CBC9_VIBPH</name>
<evidence type="ECO:0000256" key="1">
    <source>
        <dbReference type="SAM" id="Phobius"/>
    </source>
</evidence>
<feature type="transmembrane region" description="Helical" evidence="1">
    <location>
        <begin position="66"/>
        <end position="85"/>
    </location>
</feature>
<geneLocation type="plasmid" evidence="2">
    <name>pVPH2</name>
</geneLocation>
<reference evidence="2" key="1">
    <citation type="submission" date="2015-02" db="EMBL/GenBank/DDBJ databases">
        <title>Sequence analysis of the plasmid encoding blaPER-1 from Vibrio parahaemolyticus.</title>
        <authorList>
            <person name="Li R."/>
            <person name="Chen S."/>
        </authorList>
    </citation>
    <scope>NUCLEOTIDE SEQUENCE</scope>
    <source>
        <strain evidence="2">2011VPH2</strain>
        <plasmid evidence="2">pVPH2</plasmid>
    </source>
</reference>
<sequence>MGTFITTLAEYLWVLCIGSLLLSLVWSASKSARITILILTLSGLAQDRIAPLLMGISETSPELARLLWYPSWVICQTLTLGIIWVIHRKFVWAVEQITQFICLSILMHSVLQVARFTDRVIFGTDLLGGIYKYGIPAINIAAILAIFLWSISGAVKHRKELQEC</sequence>
<proteinExistence type="predicted"/>